<dbReference type="SUPFAM" id="SSF52047">
    <property type="entry name" value="RNI-like"/>
    <property type="match status" value="2"/>
</dbReference>
<dbReference type="SMART" id="SM00367">
    <property type="entry name" value="LRR_CC"/>
    <property type="match status" value="5"/>
</dbReference>
<organism evidence="3 4">
    <name type="scientific">Mytilus coruscus</name>
    <name type="common">Sea mussel</name>
    <dbReference type="NCBI Taxonomy" id="42192"/>
    <lineage>
        <taxon>Eukaryota</taxon>
        <taxon>Metazoa</taxon>
        <taxon>Spiralia</taxon>
        <taxon>Lophotrochozoa</taxon>
        <taxon>Mollusca</taxon>
        <taxon>Bivalvia</taxon>
        <taxon>Autobranchia</taxon>
        <taxon>Pteriomorphia</taxon>
        <taxon>Mytilida</taxon>
        <taxon>Mytiloidea</taxon>
        <taxon>Mytilidae</taxon>
        <taxon>Mytilinae</taxon>
        <taxon>Mytilus</taxon>
    </lineage>
</organism>
<keyword evidence="1" id="KW-0833">Ubl conjugation pathway</keyword>
<evidence type="ECO:0000256" key="1">
    <source>
        <dbReference type="ARBA" id="ARBA00022786"/>
    </source>
</evidence>
<feature type="domain" description="F-box" evidence="2">
    <location>
        <begin position="1"/>
        <end position="46"/>
    </location>
</feature>
<dbReference type="SMART" id="SM00256">
    <property type="entry name" value="FBOX"/>
    <property type="match status" value="1"/>
</dbReference>
<gene>
    <name evidence="3" type="ORF">MCOR_37138</name>
</gene>
<evidence type="ECO:0000259" key="2">
    <source>
        <dbReference type="PROSITE" id="PS50181"/>
    </source>
</evidence>
<keyword evidence="4" id="KW-1185">Reference proteome</keyword>
<accession>A0A6J8D3E1</accession>
<dbReference type="GO" id="GO:0019005">
    <property type="term" value="C:SCF ubiquitin ligase complex"/>
    <property type="evidence" value="ECO:0007669"/>
    <property type="project" value="TreeGrafter"/>
</dbReference>
<reference evidence="3 4" key="1">
    <citation type="submission" date="2020-06" db="EMBL/GenBank/DDBJ databases">
        <authorList>
            <person name="Li R."/>
            <person name="Bekaert M."/>
        </authorList>
    </citation>
    <scope>NUCLEOTIDE SEQUENCE [LARGE SCALE GENOMIC DNA]</scope>
    <source>
        <strain evidence="4">wild</strain>
    </source>
</reference>
<dbReference type="SUPFAM" id="SSF81383">
    <property type="entry name" value="F-box domain"/>
    <property type="match status" value="1"/>
</dbReference>
<dbReference type="GO" id="GO:0031146">
    <property type="term" value="P:SCF-dependent proteasomal ubiquitin-dependent protein catabolic process"/>
    <property type="evidence" value="ECO:0007669"/>
    <property type="project" value="TreeGrafter"/>
</dbReference>
<dbReference type="InterPro" id="IPR036047">
    <property type="entry name" value="F-box-like_dom_sf"/>
</dbReference>
<dbReference type="PANTHER" id="PTHR13318">
    <property type="entry name" value="PARTNER OF PAIRED, ISOFORM B-RELATED"/>
    <property type="match status" value="1"/>
</dbReference>
<dbReference type="PROSITE" id="PS50181">
    <property type="entry name" value="FBOX"/>
    <property type="match status" value="1"/>
</dbReference>
<dbReference type="Pfam" id="PF12937">
    <property type="entry name" value="F-box-like"/>
    <property type="match status" value="1"/>
</dbReference>
<dbReference type="Gene3D" id="3.80.10.10">
    <property type="entry name" value="Ribonuclease Inhibitor"/>
    <property type="match status" value="2"/>
</dbReference>
<name>A0A6J8D3E1_MYTCO</name>
<dbReference type="Proteomes" id="UP000507470">
    <property type="component" value="Unassembled WGS sequence"/>
</dbReference>
<evidence type="ECO:0000313" key="4">
    <source>
        <dbReference type="Proteomes" id="UP000507470"/>
    </source>
</evidence>
<protein>
    <recommendedName>
        <fullName evidence="2">F-box domain-containing protein</fullName>
    </recommendedName>
</protein>
<evidence type="ECO:0000313" key="3">
    <source>
        <dbReference type="EMBL" id="CAC5403233.1"/>
    </source>
</evidence>
<proteinExistence type="predicted"/>
<dbReference type="EMBL" id="CACVKT020006708">
    <property type="protein sequence ID" value="CAC5403233.1"/>
    <property type="molecule type" value="Genomic_DNA"/>
</dbReference>
<dbReference type="Gene3D" id="1.20.1280.50">
    <property type="match status" value="1"/>
</dbReference>
<dbReference type="OrthoDB" id="423607at2759"/>
<dbReference type="InterPro" id="IPR006553">
    <property type="entry name" value="Leu-rich_rpt_Cys-con_subtyp"/>
</dbReference>
<dbReference type="InterPro" id="IPR001810">
    <property type="entry name" value="F-box_dom"/>
</dbReference>
<dbReference type="AlphaFoldDB" id="A0A6J8D3E1"/>
<dbReference type="PANTHER" id="PTHR13318:SF247">
    <property type="entry name" value="GH16156P"/>
    <property type="match status" value="1"/>
</dbReference>
<sequence>MEINKLPPEVIVWIFRYLPREELIQAKVICKLWYQLSKSKMLWKSVTAISYINNEDETTQINIVLQNILINSHQIQNLKISPLELKLILRQSPEVKFANLLHLVLAVDRVYGTSLFNLISERCPNLKTLKFSCFSWQTWKTTASFLTKLPLEEIDMAFEDDDIDLSVLPSFSQFSCMQKLNLFTSSVDLVKHVLLNLKTISGIRAPRTMVCRDTFQNMPVIPGLTLLHLDYTEIDDESLFIIARCTHNLNFLSVIGCTVTDKGVSQITYSCKKLEYLRMGSSDDKMTSVLSLAAISRESNSLKYINAQNINLSTQQYLMDITESYKSILYLELTGCSGLNDSALEVIANNCSKLEKGIFSGCNRITLSGVMCILTKCLRLTRLILSRCLNLSEVLNKGNLRDEDSLSNNPSNMSQDEMSSTLNIIKLPMSTEIINSADIVQTCSYKAESTNARTYKETLTEVTVTEKTEKEGYTISSYQLFSIEQFKPISNNLMERHCELRELDVSLCPNLTARSIVHITQFCPDLRQLNCLNCDQLETSEAKMILRQVLQNCQFLTTIG</sequence>
<dbReference type="InterPro" id="IPR032675">
    <property type="entry name" value="LRR_dom_sf"/>
</dbReference>